<dbReference type="PANTHER" id="PTHR43227">
    <property type="entry name" value="BLL4140 PROTEIN"/>
    <property type="match status" value="1"/>
</dbReference>
<dbReference type="Gene3D" id="1.10.3720.10">
    <property type="entry name" value="MetI-like"/>
    <property type="match status" value="1"/>
</dbReference>
<proteinExistence type="inferred from homology"/>
<dbReference type="Pfam" id="PF00528">
    <property type="entry name" value="BPD_transp_1"/>
    <property type="match status" value="1"/>
</dbReference>
<dbReference type="InterPro" id="IPR035906">
    <property type="entry name" value="MetI-like_sf"/>
</dbReference>
<feature type="transmembrane region" description="Helical" evidence="7">
    <location>
        <begin position="385"/>
        <end position="408"/>
    </location>
</feature>
<keyword evidence="6 7" id="KW-0472">Membrane</keyword>
<dbReference type="Proteomes" id="UP000184278">
    <property type="component" value="Unassembled WGS sequence"/>
</dbReference>
<evidence type="ECO:0000256" key="5">
    <source>
        <dbReference type="ARBA" id="ARBA00022989"/>
    </source>
</evidence>
<evidence type="ECO:0000256" key="7">
    <source>
        <dbReference type="RuleBase" id="RU363032"/>
    </source>
</evidence>
<keyword evidence="10" id="KW-1185">Reference proteome</keyword>
<feature type="transmembrane region" description="Helical" evidence="7">
    <location>
        <begin position="185"/>
        <end position="204"/>
    </location>
</feature>
<dbReference type="PROSITE" id="PS50928">
    <property type="entry name" value="ABC_TM1"/>
    <property type="match status" value="1"/>
</dbReference>
<dbReference type="EMBL" id="FQXK01000046">
    <property type="protein sequence ID" value="SHI90670.1"/>
    <property type="molecule type" value="Genomic_DNA"/>
</dbReference>
<dbReference type="InterPro" id="IPR050809">
    <property type="entry name" value="UgpAE/MalFG_permease"/>
</dbReference>
<evidence type="ECO:0000313" key="9">
    <source>
        <dbReference type="EMBL" id="SHI90670.1"/>
    </source>
</evidence>
<comment type="similarity">
    <text evidence="7">Belongs to the binding-protein-dependent transport system permease family.</text>
</comment>
<dbReference type="AlphaFoldDB" id="A0A1M6EZ23"/>
<accession>A0A1M6EZ23</accession>
<evidence type="ECO:0000256" key="1">
    <source>
        <dbReference type="ARBA" id="ARBA00004651"/>
    </source>
</evidence>
<feature type="transmembrane region" description="Helical" evidence="7">
    <location>
        <begin position="295"/>
        <end position="322"/>
    </location>
</feature>
<dbReference type="GeneID" id="89508722"/>
<dbReference type="InterPro" id="IPR000515">
    <property type="entry name" value="MetI-like"/>
</dbReference>
<comment type="subcellular location">
    <subcellularLocation>
        <location evidence="1 7">Cell membrane</location>
        <topology evidence="1 7">Multi-pass membrane protein</topology>
    </subcellularLocation>
</comment>
<dbReference type="GO" id="GO:0005886">
    <property type="term" value="C:plasma membrane"/>
    <property type="evidence" value="ECO:0007669"/>
    <property type="project" value="UniProtKB-SubCell"/>
</dbReference>
<feature type="transmembrane region" description="Helical" evidence="7">
    <location>
        <begin position="80"/>
        <end position="99"/>
    </location>
</feature>
<protein>
    <submittedName>
        <fullName evidence="9">Putative aldouronate transport system permease protein</fullName>
    </submittedName>
</protein>
<dbReference type="PANTHER" id="PTHR43227:SF11">
    <property type="entry name" value="BLL4140 PROTEIN"/>
    <property type="match status" value="1"/>
</dbReference>
<reference evidence="10" key="1">
    <citation type="submission" date="2016-11" db="EMBL/GenBank/DDBJ databases">
        <authorList>
            <person name="Varghese N."/>
            <person name="Submissions S."/>
        </authorList>
    </citation>
    <scope>NUCLEOTIDE SEQUENCE [LARGE SCALE GENOMIC DNA]</scope>
    <source>
        <strain evidence="10">DSM 3071</strain>
    </source>
</reference>
<sequence length="478" mass="53842">MGNSKLSDKIYYVYRLMAIMLFVLLFLPAANPARISGMVGRSISLLTAGFSYGTLIDNFGRAFRKEWILESTMRLDSISSLFVCIGIFACALGACLSIGNNKCRRLGNIISTAGSSISLIALQGIYVAYTQVAHTKKPEKIDPTFPPFYYGILAILVVMLAVSVYELIVALKAPGEKKFYMETKYRLFLMMMPFILLTFVFSYLPLFGWRYAFFDYKSGDTLSFENFVGFKWFTQLVRNAATRSDMIRVMKNTLGMSFLGILTSWMPMVFAIFLSEIKNSRFRRFVQTFTTIPNFISWVLVFAIAFSIFSTDGFISSLMINLNIWDQGKNFLMSSDYIWIKMLMWGLWKGLGWSAIIYIAGISGIDQQLYEAATVDGAGRFQRMWHVTVPGLMPTFYVLLLMSIAGILSNGMDQYLVFENSTNTTDIMVLDLYVYKMGIVNGAIPFSTAVGMLKSVVSVILLFTANNVSKLVRGETIV</sequence>
<dbReference type="GO" id="GO:0055085">
    <property type="term" value="P:transmembrane transport"/>
    <property type="evidence" value="ECO:0007669"/>
    <property type="project" value="InterPro"/>
</dbReference>
<dbReference type="STRING" id="1121131.SAMN02745229_03821"/>
<feature type="transmembrane region" description="Helical" evidence="7">
    <location>
        <begin position="106"/>
        <end position="129"/>
    </location>
</feature>
<feature type="transmembrane region" description="Helical" evidence="7">
    <location>
        <begin position="443"/>
        <end position="463"/>
    </location>
</feature>
<keyword evidence="2 7" id="KW-0813">Transport</keyword>
<name>A0A1M6EZ23_BUTFI</name>
<feature type="transmembrane region" description="Helical" evidence="7">
    <location>
        <begin position="149"/>
        <end position="173"/>
    </location>
</feature>
<dbReference type="CDD" id="cd06261">
    <property type="entry name" value="TM_PBP2"/>
    <property type="match status" value="1"/>
</dbReference>
<feature type="domain" description="ABC transmembrane type-1" evidence="8">
    <location>
        <begin position="250"/>
        <end position="465"/>
    </location>
</feature>
<organism evidence="9 10">
    <name type="scientific">Butyrivibrio fibrisolvens DSM 3071</name>
    <dbReference type="NCBI Taxonomy" id="1121131"/>
    <lineage>
        <taxon>Bacteria</taxon>
        <taxon>Bacillati</taxon>
        <taxon>Bacillota</taxon>
        <taxon>Clostridia</taxon>
        <taxon>Lachnospirales</taxon>
        <taxon>Lachnospiraceae</taxon>
        <taxon>Butyrivibrio</taxon>
    </lineage>
</organism>
<keyword evidence="5 7" id="KW-1133">Transmembrane helix</keyword>
<dbReference type="RefSeq" id="WP_242951234.1">
    <property type="nucleotide sequence ID" value="NZ_FQXK01000046.1"/>
</dbReference>
<keyword evidence="3" id="KW-1003">Cell membrane</keyword>
<feature type="transmembrane region" description="Helical" evidence="7">
    <location>
        <begin position="12"/>
        <end position="30"/>
    </location>
</feature>
<feature type="transmembrane region" description="Helical" evidence="7">
    <location>
        <begin position="342"/>
        <end position="365"/>
    </location>
</feature>
<evidence type="ECO:0000256" key="4">
    <source>
        <dbReference type="ARBA" id="ARBA00022692"/>
    </source>
</evidence>
<evidence type="ECO:0000256" key="6">
    <source>
        <dbReference type="ARBA" id="ARBA00023136"/>
    </source>
</evidence>
<evidence type="ECO:0000256" key="3">
    <source>
        <dbReference type="ARBA" id="ARBA00022475"/>
    </source>
</evidence>
<evidence type="ECO:0000256" key="2">
    <source>
        <dbReference type="ARBA" id="ARBA00022448"/>
    </source>
</evidence>
<keyword evidence="4 7" id="KW-0812">Transmembrane</keyword>
<feature type="transmembrane region" description="Helical" evidence="7">
    <location>
        <begin position="254"/>
        <end position="274"/>
    </location>
</feature>
<evidence type="ECO:0000259" key="8">
    <source>
        <dbReference type="PROSITE" id="PS50928"/>
    </source>
</evidence>
<gene>
    <name evidence="9" type="ORF">SAMN02745229_03821</name>
</gene>
<dbReference type="SUPFAM" id="SSF161098">
    <property type="entry name" value="MetI-like"/>
    <property type="match status" value="1"/>
</dbReference>
<evidence type="ECO:0000313" key="10">
    <source>
        <dbReference type="Proteomes" id="UP000184278"/>
    </source>
</evidence>